<dbReference type="PANTHER" id="PTHR28285">
    <property type="entry name" value="PROTEIN BIG1"/>
    <property type="match status" value="1"/>
</dbReference>
<feature type="chain" id="PRO_5040282782" description="Protein BIG1" evidence="11">
    <location>
        <begin position="20"/>
        <end position="312"/>
    </location>
</feature>
<dbReference type="GO" id="GO:0009272">
    <property type="term" value="P:fungal-type cell wall biogenesis"/>
    <property type="evidence" value="ECO:0007669"/>
    <property type="project" value="TreeGrafter"/>
</dbReference>
<evidence type="ECO:0000256" key="6">
    <source>
        <dbReference type="ARBA" id="ARBA00022824"/>
    </source>
</evidence>
<evidence type="ECO:0000313" key="12">
    <source>
        <dbReference type="EMBL" id="KAF8485214.1"/>
    </source>
</evidence>
<keyword evidence="4 10" id="KW-0812">Transmembrane</keyword>
<dbReference type="GO" id="GO:0006078">
    <property type="term" value="P:(1-&gt;6)-beta-D-glucan biosynthetic process"/>
    <property type="evidence" value="ECO:0007669"/>
    <property type="project" value="TreeGrafter"/>
</dbReference>
<evidence type="ECO:0000256" key="8">
    <source>
        <dbReference type="ARBA" id="ARBA00023136"/>
    </source>
</evidence>
<keyword evidence="8 10" id="KW-0472">Membrane</keyword>
<dbReference type="InterPro" id="IPR037654">
    <property type="entry name" value="Big1"/>
</dbReference>
<comment type="caution">
    <text evidence="12">The sequence shown here is derived from an EMBL/GenBank/DDBJ whole genome shotgun (WGS) entry which is preliminary data.</text>
</comment>
<evidence type="ECO:0000313" key="13">
    <source>
        <dbReference type="Proteomes" id="UP000759537"/>
    </source>
</evidence>
<dbReference type="GO" id="GO:0005789">
    <property type="term" value="C:endoplasmic reticulum membrane"/>
    <property type="evidence" value="ECO:0007669"/>
    <property type="project" value="UniProtKB-SubCell"/>
</dbReference>
<evidence type="ECO:0000256" key="9">
    <source>
        <dbReference type="ARBA" id="ARBA00023316"/>
    </source>
</evidence>
<reference evidence="12" key="1">
    <citation type="submission" date="2019-10" db="EMBL/GenBank/DDBJ databases">
        <authorList>
            <consortium name="DOE Joint Genome Institute"/>
            <person name="Kuo A."/>
            <person name="Miyauchi S."/>
            <person name="Kiss E."/>
            <person name="Drula E."/>
            <person name="Kohler A."/>
            <person name="Sanchez-Garcia M."/>
            <person name="Andreopoulos B."/>
            <person name="Barry K.W."/>
            <person name="Bonito G."/>
            <person name="Buee M."/>
            <person name="Carver A."/>
            <person name="Chen C."/>
            <person name="Cichocki N."/>
            <person name="Clum A."/>
            <person name="Culley D."/>
            <person name="Crous P.W."/>
            <person name="Fauchery L."/>
            <person name="Girlanda M."/>
            <person name="Hayes R."/>
            <person name="Keri Z."/>
            <person name="LaButti K."/>
            <person name="Lipzen A."/>
            <person name="Lombard V."/>
            <person name="Magnuson J."/>
            <person name="Maillard F."/>
            <person name="Morin E."/>
            <person name="Murat C."/>
            <person name="Nolan M."/>
            <person name="Ohm R."/>
            <person name="Pangilinan J."/>
            <person name="Pereira M."/>
            <person name="Perotto S."/>
            <person name="Peter M."/>
            <person name="Riley R."/>
            <person name="Sitrit Y."/>
            <person name="Stielow B."/>
            <person name="Szollosi G."/>
            <person name="Zifcakova L."/>
            <person name="Stursova M."/>
            <person name="Spatafora J.W."/>
            <person name="Tedersoo L."/>
            <person name="Vaario L.-M."/>
            <person name="Yamada A."/>
            <person name="Yan M."/>
            <person name="Wang P."/>
            <person name="Xu J."/>
            <person name="Bruns T."/>
            <person name="Baldrian P."/>
            <person name="Vilgalys R."/>
            <person name="Henrissat B."/>
            <person name="Grigoriev I.V."/>
            <person name="Hibbett D."/>
            <person name="Nagy L.G."/>
            <person name="Martin F.M."/>
        </authorList>
    </citation>
    <scope>NUCLEOTIDE SEQUENCE</scope>
    <source>
        <strain evidence="12">Prilba</strain>
    </source>
</reference>
<feature type="transmembrane region" description="Helical" evidence="10">
    <location>
        <begin position="266"/>
        <end position="292"/>
    </location>
</feature>
<keyword evidence="7 10" id="KW-1133">Transmembrane helix</keyword>
<accession>A0A9P5N3U2</accession>
<keyword evidence="6" id="KW-0256">Endoplasmic reticulum</keyword>
<dbReference type="EMBL" id="WHVB01000003">
    <property type="protein sequence ID" value="KAF8485214.1"/>
    <property type="molecule type" value="Genomic_DNA"/>
</dbReference>
<evidence type="ECO:0000256" key="3">
    <source>
        <dbReference type="ARBA" id="ARBA00022089"/>
    </source>
</evidence>
<evidence type="ECO:0000256" key="10">
    <source>
        <dbReference type="SAM" id="Phobius"/>
    </source>
</evidence>
<keyword evidence="9" id="KW-0961">Cell wall biogenesis/degradation</keyword>
<evidence type="ECO:0000256" key="11">
    <source>
        <dbReference type="SAM" id="SignalP"/>
    </source>
</evidence>
<comment type="subcellular location">
    <subcellularLocation>
        <location evidence="1">Endoplasmic reticulum membrane</location>
        <topology evidence="1">Single-pass type I membrane protein</topology>
    </subcellularLocation>
</comment>
<comment type="similarity">
    <text evidence="2">Belongs to the BIG1 family.</text>
</comment>
<evidence type="ECO:0000256" key="2">
    <source>
        <dbReference type="ARBA" id="ARBA00008203"/>
    </source>
</evidence>
<evidence type="ECO:0000256" key="7">
    <source>
        <dbReference type="ARBA" id="ARBA00022989"/>
    </source>
</evidence>
<gene>
    <name evidence="12" type="ORF">DFH94DRAFT_267637</name>
</gene>
<evidence type="ECO:0000256" key="1">
    <source>
        <dbReference type="ARBA" id="ARBA00004115"/>
    </source>
</evidence>
<keyword evidence="13" id="KW-1185">Reference proteome</keyword>
<organism evidence="12 13">
    <name type="scientific">Russula ochroleuca</name>
    <dbReference type="NCBI Taxonomy" id="152965"/>
    <lineage>
        <taxon>Eukaryota</taxon>
        <taxon>Fungi</taxon>
        <taxon>Dikarya</taxon>
        <taxon>Basidiomycota</taxon>
        <taxon>Agaricomycotina</taxon>
        <taxon>Agaricomycetes</taxon>
        <taxon>Russulales</taxon>
        <taxon>Russulaceae</taxon>
        <taxon>Russula</taxon>
    </lineage>
</organism>
<evidence type="ECO:0000256" key="4">
    <source>
        <dbReference type="ARBA" id="ARBA00022692"/>
    </source>
</evidence>
<dbReference type="GO" id="GO:0071555">
    <property type="term" value="P:cell wall organization"/>
    <property type="evidence" value="ECO:0007669"/>
    <property type="project" value="UniProtKB-KW"/>
</dbReference>
<dbReference type="Proteomes" id="UP000759537">
    <property type="component" value="Unassembled WGS sequence"/>
</dbReference>
<feature type="signal peptide" evidence="11">
    <location>
        <begin position="1"/>
        <end position="19"/>
    </location>
</feature>
<sequence>MRYSTLALVLAASLQKALSFSETSPVVAWSSHRCGALDRLRPGITSSTPFLNDVFTKLLSDTDVCEFDAVIIVDHPGLHASDLRALAPSSSLATHLQDSPSSLQLPYVRLPQPNPLASSSPLQELADKLAGLCGAQRLALSLDNVASAAALAPSSETPKRVLSLSMPTLTETAGARKRSVAEHGARSVIHTHYTYKKLTGIPPISFYFLCSPEVRLASELEGIGRAYPRHLVILAGSRRQDGAEPAPSPTPPAGGILARYQLLTPALITGLLLAIFVLVPVVLFGVSALASIQSPLRVQPPKGYSADEKKNQ</sequence>
<dbReference type="PANTHER" id="PTHR28285:SF1">
    <property type="entry name" value="PROTEIN BIG1"/>
    <property type="match status" value="1"/>
</dbReference>
<keyword evidence="5 11" id="KW-0732">Signal</keyword>
<protein>
    <recommendedName>
        <fullName evidence="3">Protein BIG1</fullName>
    </recommendedName>
</protein>
<name>A0A9P5N3U2_9AGAM</name>
<proteinExistence type="inferred from homology"/>
<dbReference type="OrthoDB" id="10029326at2759"/>
<reference evidence="12" key="2">
    <citation type="journal article" date="2020" name="Nat. Commun.">
        <title>Large-scale genome sequencing of mycorrhizal fungi provides insights into the early evolution of symbiotic traits.</title>
        <authorList>
            <person name="Miyauchi S."/>
            <person name="Kiss E."/>
            <person name="Kuo A."/>
            <person name="Drula E."/>
            <person name="Kohler A."/>
            <person name="Sanchez-Garcia M."/>
            <person name="Morin E."/>
            <person name="Andreopoulos B."/>
            <person name="Barry K.W."/>
            <person name="Bonito G."/>
            <person name="Buee M."/>
            <person name="Carver A."/>
            <person name="Chen C."/>
            <person name="Cichocki N."/>
            <person name="Clum A."/>
            <person name="Culley D."/>
            <person name="Crous P.W."/>
            <person name="Fauchery L."/>
            <person name="Girlanda M."/>
            <person name="Hayes R.D."/>
            <person name="Keri Z."/>
            <person name="LaButti K."/>
            <person name="Lipzen A."/>
            <person name="Lombard V."/>
            <person name="Magnuson J."/>
            <person name="Maillard F."/>
            <person name="Murat C."/>
            <person name="Nolan M."/>
            <person name="Ohm R.A."/>
            <person name="Pangilinan J."/>
            <person name="Pereira M.F."/>
            <person name="Perotto S."/>
            <person name="Peter M."/>
            <person name="Pfister S."/>
            <person name="Riley R."/>
            <person name="Sitrit Y."/>
            <person name="Stielow J.B."/>
            <person name="Szollosi G."/>
            <person name="Zifcakova L."/>
            <person name="Stursova M."/>
            <person name="Spatafora J.W."/>
            <person name="Tedersoo L."/>
            <person name="Vaario L.M."/>
            <person name="Yamada A."/>
            <person name="Yan M."/>
            <person name="Wang P."/>
            <person name="Xu J."/>
            <person name="Bruns T."/>
            <person name="Baldrian P."/>
            <person name="Vilgalys R."/>
            <person name="Dunand C."/>
            <person name="Henrissat B."/>
            <person name="Grigoriev I.V."/>
            <person name="Hibbett D."/>
            <person name="Nagy L.G."/>
            <person name="Martin F.M."/>
        </authorList>
    </citation>
    <scope>NUCLEOTIDE SEQUENCE</scope>
    <source>
        <strain evidence="12">Prilba</strain>
    </source>
</reference>
<evidence type="ECO:0000256" key="5">
    <source>
        <dbReference type="ARBA" id="ARBA00022729"/>
    </source>
</evidence>
<dbReference type="AlphaFoldDB" id="A0A9P5N3U2"/>